<organism evidence="2">
    <name type="scientific">Blattella germanica</name>
    <name type="common">German cockroach</name>
    <name type="synonym">Blatta germanica</name>
    <dbReference type="NCBI Taxonomy" id="6973"/>
    <lineage>
        <taxon>Eukaryota</taxon>
        <taxon>Metazoa</taxon>
        <taxon>Ecdysozoa</taxon>
        <taxon>Arthropoda</taxon>
        <taxon>Hexapoda</taxon>
        <taxon>Insecta</taxon>
        <taxon>Pterygota</taxon>
        <taxon>Neoptera</taxon>
        <taxon>Polyneoptera</taxon>
        <taxon>Dictyoptera</taxon>
        <taxon>Blattodea</taxon>
        <taxon>Blaberoidea</taxon>
        <taxon>Blattellidae</taxon>
        <taxon>Blattella</taxon>
    </lineage>
</organism>
<protein>
    <submittedName>
        <fullName evidence="2">Uncharacterized protein</fullName>
    </submittedName>
</protein>
<feature type="non-terminal residue" evidence="2">
    <location>
        <position position="1"/>
    </location>
</feature>
<feature type="signal peptide" evidence="1">
    <location>
        <begin position="1"/>
        <end position="35"/>
    </location>
</feature>
<evidence type="ECO:0000313" key="2">
    <source>
        <dbReference type="EMBL" id="CAR94561.1"/>
    </source>
</evidence>
<dbReference type="EMBL" id="FM253376">
    <property type="protein sequence ID" value="CAR94561.1"/>
    <property type="molecule type" value="mRNA"/>
</dbReference>
<feature type="chain" id="PRO_5002940727" evidence="1">
    <location>
        <begin position="36"/>
        <end position="101"/>
    </location>
</feature>
<proteinExistence type="evidence at transcript level"/>
<dbReference type="AlphaFoldDB" id="C4PLH0"/>
<reference evidence="2" key="1">
    <citation type="journal article" date="2009" name="BMC Genomics">
        <title>Identifying genes related to choriogenesis in insect panoistic ovaries by Suppression Subtractive Hybridization.</title>
        <authorList>
            <person name="Irles P."/>
            <person name="Belles X."/>
            <person name="Piulachs M.D."/>
        </authorList>
    </citation>
    <scope>NUCLEOTIDE SEQUENCE</scope>
    <source>
        <tissue evidence="2">Postvitellogenic ovary</tissue>
    </source>
</reference>
<evidence type="ECO:0000256" key="1">
    <source>
        <dbReference type="SAM" id="SignalP"/>
    </source>
</evidence>
<keyword evidence="1" id="KW-0732">Signal</keyword>
<name>C4PLH0_BLAGE</name>
<sequence>VSNGSSKLQNQQKTMLTTAFCFCLLLQGIIVSTEAHPAPADLLPGLPALPLPLSLDTQPTLSGGPIGGLVSPVKNLLEGPLAPLESLPVAGGLVKDVLHKK</sequence>
<accession>C4PLH0</accession>